<dbReference type="PANTHER" id="PTHR10350:SF6">
    <property type="entry name" value="NUCLEAR PORE COMPLEX PROTEIN NUP155"/>
    <property type="match status" value="1"/>
</dbReference>
<feature type="compositionally biased region" description="Pro residues" evidence="5">
    <location>
        <begin position="988"/>
        <end position="999"/>
    </location>
</feature>
<feature type="compositionally biased region" description="Low complexity" evidence="5">
    <location>
        <begin position="1454"/>
        <end position="1465"/>
    </location>
</feature>
<comment type="similarity">
    <text evidence="2">Belongs to the non-repetitive/WGA-negative nucleoporin family.</text>
</comment>
<feature type="compositionally biased region" description="Low complexity" evidence="5">
    <location>
        <begin position="1200"/>
        <end position="1218"/>
    </location>
</feature>
<evidence type="ECO:0000256" key="5">
    <source>
        <dbReference type="SAM" id="MobiDB-lite"/>
    </source>
</evidence>
<dbReference type="PANTHER" id="PTHR10350">
    <property type="entry name" value="NUCLEAR PORE COMPLEX PROTEIN NUP155"/>
    <property type="match status" value="1"/>
</dbReference>
<feature type="region of interest" description="Disordered" evidence="5">
    <location>
        <begin position="1200"/>
        <end position="1221"/>
    </location>
</feature>
<feature type="region of interest" description="Disordered" evidence="5">
    <location>
        <begin position="513"/>
        <end position="565"/>
    </location>
</feature>
<feature type="compositionally biased region" description="Low complexity" evidence="5">
    <location>
        <begin position="973"/>
        <end position="987"/>
    </location>
</feature>
<dbReference type="GO" id="GO:0017056">
    <property type="term" value="F:structural constituent of nuclear pore"/>
    <property type="evidence" value="ECO:0007669"/>
    <property type="project" value="InterPro"/>
</dbReference>
<keyword evidence="3" id="KW-0813">Transport</keyword>
<keyword evidence="4" id="KW-0539">Nucleus</keyword>
<dbReference type="GO" id="GO:0000972">
    <property type="term" value="P:transcription-dependent tethering of RNA polymerase II gene DNA at nuclear periphery"/>
    <property type="evidence" value="ECO:0007669"/>
    <property type="project" value="TreeGrafter"/>
</dbReference>
<dbReference type="InterPro" id="IPR042533">
    <property type="entry name" value="Nucleoporin_Nup155_C_1"/>
</dbReference>
<feature type="domain" description="Nucleoporin Nup133/Nup155-like N-terminal" evidence="7">
    <location>
        <begin position="84"/>
        <end position="377"/>
    </location>
</feature>
<dbReference type="InterPro" id="IPR014908">
    <property type="entry name" value="Nucleoporin_Nup133/Nup155_N"/>
</dbReference>
<dbReference type="GO" id="GO:0006606">
    <property type="term" value="P:protein import into nucleus"/>
    <property type="evidence" value="ECO:0007669"/>
    <property type="project" value="TreeGrafter"/>
</dbReference>
<sequence length="1649" mass="177466">RTARVIGRNRRAHLGSGCLMNPLLSLSDSASDWINKLINRDGQFRDISIKTNYNFGDVAGVSGFSDFDYTASNLHVGGELEFEKCTALPSELLEKFAGLRQCCCMGVFPNCGKAWLTVDNEFFIWNFDDGEDLAFYDGCEDVIISVSLLRPKQGILPPQIEYLLGLATSRELLLLGVTYDFSTSTDDRVNPGVLQVLPTPLYRLPSENHRITCMESTSDGRLFLGDAKGDLLEFTYDSIPGLEIGFELPSSGPCNLKNHSSSSLSFLLPSIFTVGFCPSGALTQLAVDSSRGLLYTLSANSNLALYQYADPHGKSSSGCLTKLASLSGSDLASRAASVVRSFDKQAFSRLVGLFCLTGEGPIQAMAVTHTGVRIYFSNNLRIAHIRLPPRTQASFDYENGVPKNVMASFCLGEVKLVAETRGTLIIASTVSKPTGAGSSASTGAASSEQSFCGPQPLTATQEAQVASDEQNLVLSIISPDTYPWSTSLTEAYATSLPILSPWAITVLSCDDDTASSSTPSLPPEATSGVSKSSFNRRGIDLPHEMSSLSPEEQQTQQPQLRARGPPPVVLTQHLDPPYRRVLVISADGITHLRLPSPLQRLREFLLSHLGTTLSSSLMGGGVAPVGFDGGGDALNTTATSFLPNFLHQFGPDESMCAAFSIAADAYRTCLDDSTQTSGFGGLVEQAERVAMFFAAESTRLWQPPVSRESLTSIIPRSGPAIVGSLAAATAAAEELETSTAGTFLLIGASLFLSRVARAVWRAPMLTIADRSSAASGTAAATGVPTWTRAVSGSGSGGLRSFLYTLVSTAIYKASAKSADQETCLITSRLSTEDLGWILHQLHYLKDFLSRQLTSRNSWLRSGTTTLATLPSGKLWSPPDIRASAGSGLCRLAQDLLSLVSAFIEFVGLWQIVSQHPVPSIVRRLTPDQRADLLSLPVEAFVCWMPPAAFPPSLPSPAVARDSSIFCSPSLRQQQYQQTGQGQPQLSSPSPPPPPPPPPRTNVQDLRSSLITALMEHYLSADEPHEATTGTPASVDALSARLRAVCPNLFANEDALCAKAEELLVRACAAATAAVGGPATAENALPPPLPPTVDQLVLEAAELFAEAGPSINVGLAAQRLLNSVGAWQVAASLCLSVAQNRDPTDIAVTCLREGRMPSPLADGQRASELAVVESRYDAYRHLLNCLDRLLVAAALPAAASEIPESPSSPSSTQSSQLALGPNPSASAARTCLLTILKSIVKSEDTLAHFEVIGWLLSNGLIEQVVTLNSTHLEAYLRSRLRQTPNDVSLRCLLWRQLEARGAHLEAARVLEHLASAPSGGLELEDRLDYLARAIITVKALPPNQQDPDYLCDLQDRLETAELQRQLCVELAAFGCPDQQKHCKGVETTGLEEAIHELTHGPLLSLSDLFTRYADPFDLHESKLLLLRFAGEADSDLVRAIWLALLHRLLVSAPESQSSPANRSSRSPRQRLAEGSVRRSELTLSTALFRLYTRLAAPAGPTLAVDYSFFPLPVIISTLERYAIQLSLPATWVSCVLSSARIPPSAEIVEAYNIILCDKDPFWRGEEVRVRLLEAIQTVVSDFLAIADSLHPRQRQLQASRMLDHLTTHLVEMHSEPSRAYAAVTDSGRTGAAAVEKLQFLRAQLDRLVAQ</sequence>
<dbReference type="InterPro" id="IPR007187">
    <property type="entry name" value="Nucleoporin_Nup133/Nup155_C"/>
</dbReference>
<evidence type="ECO:0000256" key="2">
    <source>
        <dbReference type="ARBA" id="ARBA00007373"/>
    </source>
</evidence>
<dbReference type="Gene3D" id="1.25.40.440">
    <property type="entry name" value="Nucleoporin, helical domain, central subdomain"/>
    <property type="match status" value="1"/>
</dbReference>
<name>A0A0X3PL70_SCHSO</name>
<dbReference type="Gene3D" id="1.25.40.450">
    <property type="entry name" value="Nucleoporin, helical domain, N-terminal subdomain"/>
    <property type="match status" value="1"/>
</dbReference>
<feature type="region of interest" description="Disordered" evidence="5">
    <location>
        <begin position="432"/>
        <end position="463"/>
    </location>
</feature>
<dbReference type="GO" id="GO:0036228">
    <property type="term" value="P:protein localization to nuclear inner membrane"/>
    <property type="evidence" value="ECO:0007669"/>
    <property type="project" value="TreeGrafter"/>
</dbReference>
<evidence type="ECO:0000259" key="6">
    <source>
        <dbReference type="Pfam" id="PF03177"/>
    </source>
</evidence>
<dbReference type="InterPro" id="IPR042538">
    <property type="entry name" value="Nucleoporin_Nup155_C_3"/>
</dbReference>
<protein>
    <submittedName>
        <fullName evidence="8">Uncharacterized protein</fullName>
    </submittedName>
</protein>
<dbReference type="Pfam" id="PF08801">
    <property type="entry name" value="Nucleoporin_N"/>
    <property type="match status" value="1"/>
</dbReference>
<dbReference type="GO" id="GO:0006405">
    <property type="term" value="P:RNA export from nucleus"/>
    <property type="evidence" value="ECO:0007669"/>
    <property type="project" value="TreeGrafter"/>
</dbReference>
<dbReference type="Gene3D" id="1.20.58.1780">
    <property type="match status" value="1"/>
</dbReference>
<dbReference type="InterPro" id="IPR004870">
    <property type="entry name" value="Nucleoporin_Nup155"/>
</dbReference>
<dbReference type="InterPro" id="IPR042537">
    <property type="entry name" value="Nucleoporin_Nup155_C_2"/>
</dbReference>
<feature type="compositionally biased region" description="Polar residues" evidence="5">
    <location>
        <begin position="448"/>
        <end position="463"/>
    </location>
</feature>
<reference evidence="8" key="1">
    <citation type="submission" date="2016-01" db="EMBL/GenBank/DDBJ databases">
        <title>Reference transcriptome for the parasite Schistocephalus solidus: insights into the molecular evolution of parasitism.</title>
        <authorList>
            <person name="Hebert F.O."/>
            <person name="Grambauer S."/>
            <person name="Barber I."/>
            <person name="Landry C.R."/>
            <person name="Aubin-Horth N."/>
        </authorList>
    </citation>
    <scope>NUCLEOTIDE SEQUENCE</scope>
</reference>
<feature type="domain" description="Nucleoporin Nup133/Nup155-like C-terminal" evidence="6">
    <location>
        <begin position="1031"/>
        <end position="1612"/>
    </location>
</feature>
<comment type="subcellular location">
    <subcellularLocation>
        <location evidence="1">Nucleus</location>
    </subcellularLocation>
</comment>
<feature type="compositionally biased region" description="Polar residues" evidence="5">
    <location>
        <begin position="546"/>
        <end position="559"/>
    </location>
</feature>
<feature type="region of interest" description="Disordered" evidence="5">
    <location>
        <begin position="1454"/>
        <end position="1475"/>
    </location>
</feature>
<dbReference type="EMBL" id="GEEE01010592">
    <property type="protein sequence ID" value="JAP52633.1"/>
    <property type="molecule type" value="Transcribed_RNA"/>
</dbReference>
<dbReference type="Gene3D" id="1.20.120.1880">
    <property type="entry name" value="Nucleoporin, helical C-terminal domain"/>
    <property type="match status" value="1"/>
</dbReference>
<organism evidence="8">
    <name type="scientific">Schistocephalus solidus</name>
    <name type="common">Tapeworm</name>
    <dbReference type="NCBI Taxonomy" id="70667"/>
    <lineage>
        <taxon>Eukaryota</taxon>
        <taxon>Metazoa</taxon>
        <taxon>Spiralia</taxon>
        <taxon>Lophotrochozoa</taxon>
        <taxon>Platyhelminthes</taxon>
        <taxon>Cestoda</taxon>
        <taxon>Eucestoda</taxon>
        <taxon>Diphyllobothriidea</taxon>
        <taxon>Diphyllobothriidae</taxon>
        <taxon>Schistocephalus</taxon>
    </lineage>
</organism>
<feature type="non-terminal residue" evidence="8">
    <location>
        <position position="1"/>
    </location>
</feature>
<accession>A0A0X3PL70</accession>
<evidence type="ECO:0000313" key="8">
    <source>
        <dbReference type="EMBL" id="JAP52633.1"/>
    </source>
</evidence>
<proteinExistence type="inferred from homology"/>
<evidence type="ECO:0000256" key="1">
    <source>
        <dbReference type="ARBA" id="ARBA00004123"/>
    </source>
</evidence>
<dbReference type="GO" id="GO:0044611">
    <property type="term" value="C:nuclear pore inner ring"/>
    <property type="evidence" value="ECO:0007669"/>
    <property type="project" value="TreeGrafter"/>
</dbReference>
<evidence type="ECO:0000256" key="4">
    <source>
        <dbReference type="ARBA" id="ARBA00023242"/>
    </source>
</evidence>
<feature type="region of interest" description="Disordered" evidence="5">
    <location>
        <begin position="973"/>
        <end position="1003"/>
    </location>
</feature>
<evidence type="ECO:0000256" key="3">
    <source>
        <dbReference type="ARBA" id="ARBA00022448"/>
    </source>
</evidence>
<evidence type="ECO:0000259" key="7">
    <source>
        <dbReference type="Pfam" id="PF08801"/>
    </source>
</evidence>
<feature type="compositionally biased region" description="Low complexity" evidence="5">
    <location>
        <begin position="434"/>
        <end position="447"/>
    </location>
</feature>
<gene>
    <name evidence="8" type="ORF">TR105185</name>
</gene>
<dbReference type="Pfam" id="PF03177">
    <property type="entry name" value="Nucleoporin_C"/>
    <property type="match status" value="1"/>
</dbReference>